<dbReference type="EMBL" id="CAJVQC010030599">
    <property type="protein sequence ID" value="CAG8746010.1"/>
    <property type="molecule type" value="Genomic_DNA"/>
</dbReference>
<evidence type="ECO:0000313" key="1">
    <source>
        <dbReference type="EMBL" id="CAG8746010.1"/>
    </source>
</evidence>
<organism evidence="1 2">
    <name type="scientific">Racocetra persica</name>
    <dbReference type="NCBI Taxonomy" id="160502"/>
    <lineage>
        <taxon>Eukaryota</taxon>
        <taxon>Fungi</taxon>
        <taxon>Fungi incertae sedis</taxon>
        <taxon>Mucoromycota</taxon>
        <taxon>Glomeromycotina</taxon>
        <taxon>Glomeromycetes</taxon>
        <taxon>Diversisporales</taxon>
        <taxon>Gigasporaceae</taxon>
        <taxon>Racocetra</taxon>
    </lineage>
</organism>
<name>A0ACA9QE71_9GLOM</name>
<proteinExistence type="predicted"/>
<feature type="non-terminal residue" evidence="1">
    <location>
        <position position="1"/>
    </location>
</feature>
<reference evidence="1" key="1">
    <citation type="submission" date="2021-06" db="EMBL/GenBank/DDBJ databases">
        <authorList>
            <person name="Kallberg Y."/>
            <person name="Tangrot J."/>
            <person name="Rosling A."/>
        </authorList>
    </citation>
    <scope>NUCLEOTIDE SEQUENCE</scope>
    <source>
        <strain evidence="1">MA461A</strain>
    </source>
</reference>
<dbReference type="Proteomes" id="UP000789920">
    <property type="component" value="Unassembled WGS sequence"/>
</dbReference>
<keyword evidence="2" id="KW-1185">Reference proteome</keyword>
<comment type="caution">
    <text evidence="1">The sequence shown here is derived from an EMBL/GenBank/DDBJ whole genome shotgun (WGS) entry which is preliminary data.</text>
</comment>
<accession>A0ACA9QE71</accession>
<protein>
    <submittedName>
        <fullName evidence="1">22404_t:CDS:1</fullName>
    </submittedName>
</protein>
<gene>
    <name evidence="1" type="ORF">RPERSI_LOCUS13663</name>
</gene>
<evidence type="ECO:0000313" key="2">
    <source>
        <dbReference type="Proteomes" id="UP000789920"/>
    </source>
</evidence>
<sequence length="219" mass="25228">EKTEKEGKMLANTLWGVLGSNKFNHYNYLPWHLAVSQLALLKTYYLYRQFSPENILTIRSDCVLVKGIVKLPPEIEKNNHLYKIKFFKKLRLSKELDIFDCETGTLLKSPKSEAEYKEQLLAQLTSNPSLLPAYQTLQKENQELKLLLEGYKLGTTKSSKQKGEDLEKYITERLQETYNGQDDISKITHVGTKADISQIIHSDGQNVGQIIYEVKNEDK</sequence>